<accession>A0ABX7AMS7</accession>
<dbReference type="EMBL" id="CP067341">
    <property type="protein sequence ID" value="QQP11154.1"/>
    <property type="molecule type" value="Genomic_DNA"/>
</dbReference>
<name>A0ABX7AMS7_9BACI</name>
<sequence>MFTVILVLVLFWFDNILLEGYVLTKKDDNGLQVLISENSPTKLENLDSDTINEMATKNRTMMWVPVDKSMYIQIQLGHKLNVEYDGILLESLPPIIANVESVKIASKHK</sequence>
<dbReference type="Gene3D" id="2.40.50.140">
    <property type="entry name" value="Nucleic acid-binding proteins"/>
    <property type="match status" value="1"/>
</dbReference>
<dbReference type="InterPro" id="IPR021598">
    <property type="entry name" value="DUF3221"/>
</dbReference>
<organism evidence="1 2">
    <name type="scientific">Lysinibacillus agricola</name>
    <dbReference type="NCBI Taxonomy" id="2590012"/>
    <lineage>
        <taxon>Bacteria</taxon>
        <taxon>Bacillati</taxon>
        <taxon>Bacillota</taxon>
        <taxon>Bacilli</taxon>
        <taxon>Bacillales</taxon>
        <taxon>Bacillaceae</taxon>
        <taxon>Lysinibacillus</taxon>
    </lineage>
</organism>
<gene>
    <name evidence="1" type="ORF">FJQ98_18225</name>
</gene>
<keyword evidence="2" id="KW-1185">Reference proteome</keyword>
<protein>
    <submittedName>
        <fullName evidence="1">DUF3221 domain-containing protein</fullName>
    </submittedName>
</protein>
<evidence type="ECO:0000313" key="2">
    <source>
        <dbReference type="Proteomes" id="UP000596049"/>
    </source>
</evidence>
<evidence type="ECO:0000313" key="1">
    <source>
        <dbReference type="EMBL" id="QQP11154.1"/>
    </source>
</evidence>
<dbReference type="RefSeq" id="WP_053597043.1">
    <property type="nucleotide sequence ID" value="NZ_CP067341.1"/>
</dbReference>
<dbReference type="Proteomes" id="UP000596049">
    <property type="component" value="Chromosome"/>
</dbReference>
<dbReference type="InterPro" id="IPR012340">
    <property type="entry name" value="NA-bd_OB-fold"/>
</dbReference>
<dbReference type="Pfam" id="PF11518">
    <property type="entry name" value="DUF3221"/>
    <property type="match status" value="1"/>
</dbReference>
<proteinExistence type="predicted"/>
<reference evidence="1 2" key="1">
    <citation type="submission" date="2020-01" db="EMBL/GenBank/DDBJ databases">
        <authorList>
            <person name="Liu G."/>
            <person name="Liu B."/>
        </authorList>
    </citation>
    <scope>NUCLEOTIDE SEQUENCE [LARGE SCALE GENOMIC DNA]</scope>
    <source>
        <strain evidence="1 2">FJAT-51161</strain>
    </source>
</reference>